<dbReference type="OrthoDB" id="688481at2759"/>
<feature type="domain" description="Gnk2-homologous" evidence="22">
    <location>
        <begin position="157"/>
        <end position="265"/>
    </location>
</feature>
<dbReference type="EMBL" id="LRBV02000005">
    <property type="status" value="NOT_ANNOTATED_CDS"/>
    <property type="molecule type" value="Genomic_DNA"/>
</dbReference>
<keyword evidence="5 19" id="KW-0812">Transmembrane</keyword>
<dbReference type="CDD" id="cd14066">
    <property type="entry name" value="STKc_IRAK"/>
    <property type="match status" value="1"/>
</dbReference>
<evidence type="ECO:0000256" key="9">
    <source>
        <dbReference type="ARBA" id="ARBA00022777"/>
    </source>
</evidence>
<evidence type="ECO:0000313" key="24">
    <source>
        <dbReference type="Proteomes" id="UP000594261"/>
    </source>
</evidence>
<feature type="signal peptide" evidence="20">
    <location>
        <begin position="1"/>
        <end position="42"/>
    </location>
</feature>
<dbReference type="SUPFAM" id="SSF56112">
    <property type="entry name" value="Protein kinase-like (PK-like)"/>
    <property type="match status" value="1"/>
</dbReference>
<dbReference type="InterPro" id="IPR000719">
    <property type="entry name" value="Prot_kinase_dom"/>
</dbReference>
<comment type="subcellular location">
    <subcellularLocation>
        <location evidence="1">Membrane</location>
        <topology evidence="1">Single-pass membrane protein</topology>
    </subcellularLocation>
</comment>
<evidence type="ECO:0000256" key="10">
    <source>
        <dbReference type="ARBA" id="ARBA00022840"/>
    </source>
</evidence>
<dbReference type="RefSeq" id="XP_030972915.1">
    <property type="nucleotide sequence ID" value="XM_031117055.1"/>
</dbReference>
<dbReference type="CDD" id="cd23509">
    <property type="entry name" value="Gnk2-like"/>
    <property type="match status" value="2"/>
</dbReference>
<dbReference type="Gene3D" id="3.30.200.20">
    <property type="entry name" value="Phosphorylase Kinase, domain 1"/>
    <property type="match status" value="1"/>
</dbReference>
<comment type="catalytic activity">
    <reaction evidence="15">
        <text>L-seryl-[protein] + ATP = O-phospho-L-seryl-[protein] + ADP + H(+)</text>
        <dbReference type="Rhea" id="RHEA:17989"/>
        <dbReference type="Rhea" id="RHEA-COMP:9863"/>
        <dbReference type="Rhea" id="RHEA-COMP:11604"/>
        <dbReference type="ChEBI" id="CHEBI:15378"/>
        <dbReference type="ChEBI" id="CHEBI:29999"/>
        <dbReference type="ChEBI" id="CHEBI:30616"/>
        <dbReference type="ChEBI" id="CHEBI:83421"/>
        <dbReference type="ChEBI" id="CHEBI:456216"/>
    </reaction>
</comment>
<keyword evidence="2" id="KW-0723">Serine/threonine-protein kinase</keyword>
<evidence type="ECO:0000256" key="18">
    <source>
        <dbReference type="SAM" id="MobiDB-lite"/>
    </source>
</evidence>
<dbReference type="PROSITE" id="PS00107">
    <property type="entry name" value="PROTEIN_KINASE_ATP"/>
    <property type="match status" value="1"/>
</dbReference>
<name>A0A7N2LU67_QUELO</name>
<dbReference type="Gramene" id="QL05p076461:mrna">
    <property type="protein sequence ID" value="QL05p076461:mrna"/>
    <property type="gene ID" value="QL05p076461"/>
</dbReference>
<keyword evidence="14" id="KW-0325">Glycoprotein</keyword>
<keyword evidence="7" id="KW-0677">Repeat</keyword>
<evidence type="ECO:0000256" key="19">
    <source>
        <dbReference type="SAM" id="Phobius"/>
    </source>
</evidence>
<dbReference type="Pfam" id="PF01657">
    <property type="entry name" value="Stress-antifung"/>
    <property type="match status" value="2"/>
</dbReference>
<dbReference type="FunFam" id="3.30.430.20:FF:000012">
    <property type="entry name" value="Cysteine-rich receptor-like protein kinase 25"/>
    <property type="match status" value="1"/>
</dbReference>
<comment type="catalytic activity">
    <reaction evidence="16">
        <text>L-threonyl-[protein] + ATP = O-phospho-L-threonyl-[protein] + ADP + H(+)</text>
        <dbReference type="Rhea" id="RHEA:46608"/>
        <dbReference type="Rhea" id="RHEA-COMP:11060"/>
        <dbReference type="Rhea" id="RHEA-COMP:11605"/>
        <dbReference type="ChEBI" id="CHEBI:15378"/>
        <dbReference type="ChEBI" id="CHEBI:30013"/>
        <dbReference type="ChEBI" id="CHEBI:30616"/>
        <dbReference type="ChEBI" id="CHEBI:61977"/>
        <dbReference type="ChEBI" id="CHEBI:456216"/>
    </reaction>
</comment>
<gene>
    <name evidence="23" type="primary">LOC115992815</name>
</gene>
<dbReference type="OMA" id="NDTSTRC"/>
<evidence type="ECO:0000256" key="15">
    <source>
        <dbReference type="ARBA" id="ARBA00047558"/>
    </source>
</evidence>
<dbReference type="Gene3D" id="3.30.430.20">
    <property type="entry name" value="Gnk2 domain, C-X8-C-X2-C motif"/>
    <property type="match status" value="2"/>
</dbReference>
<dbReference type="EnsemblPlants" id="QL05p076461:mrna">
    <property type="protein sequence ID" value="QL05p076461:mrna"/>
    <property type="gene ID" value="QL05p076461"/>
</dbReference>
<keyword evidence="3" id="KW-0597">Phosphoprotein</keyword>
<dbReference type="InterPro" id="IPR002902">
    <property type="entry name" value="GNK2"/>
</dbReference>
<dbReference type="InParanoid" id="A0A7N2LU67"/>
<evidence type="ECO:0000256" key="6">
    <source>
        <dbReference type="ARBA" id="ARBA00022729"/>
    </source>
</evidence>
<dbReference type="InterPro" id="IPR017441">
    <property type="entry name" value="Protein_kinase_ATP_BS"/>
</dbReference>
<evidence type="ECO:0000313" key="23">
    <source>
        <dbReference type="EnsemblPlants" id="QL05p076461:mrna"/>
    </source>
</evidence>
<feature type="domain" description="Gnk2-homologous" evidence="22">
    <location>
        <begin position="45"/>
        <end position="151"/>
    </location>
</feature>
<evidence type="ECO:0000256" key="20">
    <source>
        <dbReference type="SAM" id="SignalP"/>
    </source>
</evidence>
<evidence type="ECO:0000256" key="16">
    <source>
        <dbReference type="ARBA" id="ARBA00047951"/>
    </source>
</evidence>
<evidence type="ECO:0000256" key="17">
    <source>
        <dbReference type="PROSITE-ProRule" id="PRU10141"/>
    </source>
</evidence>
<dbReference type="AlphaFoldDB" id="A0A7N2LU67"/>
<dbReference type="GO" id="GO:0042742">
    <property type="term" value="P:defense response to bacterium"/>
    <property type="evidence" value="ECO:0007669"/>
    <property type="project" value="TreeGrafter"/>
</dbReference>
<feature type="binding site" evidence="17">
    <location>
        <position position="407"/>
    </location>
    <ligand>
        <name>ATP</name>
        <dbReference type="ChEBI" id="CHEBI:30616"/>
    </ligand>
</feature>
<dbReference type="FunFam" id="1.10.510.10:FF:000129">
    <property type="entry name" value="cysteine-rich receptor-like protein kinase 10"/>
    <property type="match status" value="1"/>
</dbReference>
<feature type="transmembrane region" description="Helical" evidence="19">
    <location>
        <begin position="298"/>
        <end position="322"/>
    </location>
</feature>
<dbReference type="PROSITE" id="PS51473">
    <property type="entry name" value="GNK2"/>
    <property type="match status" value="2"/>
</dbReference>
<keyword evidence="12 19" id="KW-0472">Membrane</keyword>
<reference evidence="23" key="2">
    <citation type="submission" date="2021-01" db="UniProtKB">
        <authorList>
            <consortium name="EnsemblPlants"/>
        </authorList>
    </citation>
    <scope>IDENTIFICATION</scope>
</reference>
<dbReference type="InterPro" id="IPR001245">
    <property type="entry name" value="Ser-Thr/Tyr_kinase_cat_dom"/>
</dbReference>
<evidence type="ECO:0000256" key="7">
    <source>
        <dbReference type="ARBA" id="ARBA00022737"/>
    </source>
</evidence>
<evidence type="ECO:0000256" key="4">
    <source>
        <dbReference type="ARBA" id="ARBA00022679"/>
    </source>
</evidence>
<keyword evidence="8 17" id="KW-0547">Nucleotide-binding</keyword>
<evidence type="ECO:0000256" key="14">
    <source>
        <dbReference type="ARBA" id="ARBA00023180"/>
    </source>
</evidence>
<accession>A0A7N2LU67</accession>
<dbReference type="PANTHER" id="PTHR27002:SF1096">
    <property type="entry name" value="GNK2-HOMOLOGOUS DOMAIN-CONTAINING PROTEIN"/>
    <property type="match status" value="1"/>
</dbReference>
<dbReference type="SMART" id="SM00220">
    <property type="entry name" value="S_TKc"/>
    <property type="match status" value="1"/>
</dbReference>
<proteinExistence type="predicted"/>
<evidence type="ECO:0000256" key="13">
    <source>
        <dbReference type="ARBA" id="ARBA00023170"/>
    </source>
</evidence>
<keyword evidence="11 19" id="KW-1133">Transmembrane helix</keyword>
<dbReference type="GO" id="GO:0005886">
    <property type="term" value="C:plasma membrane"/>
    <property type="evidence" value="ECO:0007669"/>
    <property type="project" value="TreeGrafter"/>
</dbReference>
<evidence type="ECO:0000256" key="1">
    <source>
        <dbReference type="ARBA" id="ARBA00004167"/>
    </source>
</evidence>
<dbReference type="Proteomes" id="UP000594261">
    <property type="component" value="Chromosome 5"/>
</dbReference>
<dbReference type="GO" id="GO:0004674">
    <property type="term" value="F:protein serine/threonine kinase activity"/>
    <property type="evidence" value="ECO:0007669"/>
    <property type="project" value="UniProtKB-KW"/>
</dbReference>
<evidence type="ECO:0000256" key="3">
    <source>
        <dbReference type="ARBA" id="ARBA00022553"/>
    </source>
</evidence>
<feature type="compositionally biased region" description="Polar residues" evidence="18">
    <location>
        <begin position="685"/>
        <end position="704"/>
    </location>
</feature>
<evidence type="ECO:0000256" key="11">
    <source>
        <dbReference type="ARBA" id="ARBA00022989"/>
    </source>
</evidence>
<dbReference type="GO" id="GO:0005524">
    <property type="term" value="F:ATP binding"/>
    <property type="evidence" value="ECO:0007669"/>
    <property type="project" value="UniProtKB-UniRule"/>
</dbReference>
<dbReference type="PANTHER" id="PTHR27002">
    <property type="entry name" value="RECEPTOR-LIKE SERINE/THREONINE-PROTEIN KINASE SD1-8"/>
    <property type="match status" value="1"/>
</dbReference>
<keyword evidence="13" id="KW-0675">Receptor</keyword>
<dbReference type="InterPro" id="IPR008271">
    <property type="entry name" value="Ser/Thr_kinase_AS"/>
</dbReference>
<keyword evidence="6 20" id="KW-0732">Signal</keyword>
<dbReference type="InterPro" id="IPR038408">
    <property type="entry name" value="GNK2_sf"/>
</dbReference>
<dbReference type="Gene3D" id="1.10.510.10">
    <property type="entry name" value="Transferase(Phosphotransferase) domain 1"/>
    <property type="match status" value="1"/>
</dbReference>
<keyword evidence="24" id="KW-1185">Reference proteome</keyword>
<dbReference type="FunFam" id="3.30.430.20:FF:000013">
    <property type="entry name" value="Cysteine-rich RLK (RECEPTOR-like protein kinase) 23"/>
    <property type="match status" value="1"/>
</dbReference>
<evidence type="ECO:0000259" key="21">
    <source>
        <dbReference type="PROSITE" id="PS50011"/>
    </source>
</evidence>
<evidence type="ECO:0000259" key="22">
    <source>
        <dbReference type="PROSITE" id="PS51473"/>
    </source>
</evidence>
<evidence type="ECO:0008006" key="25">
    <source>
        <dbReference type="Google" id="ProtNLM"/>
    </source>
</evidence>
<keyword evidence="10 17" id="KW-0067">ATP-binding</keyword>
<dbReference type="InterPro" id="IPR011009">
    <property type="entry name" value="Kinase-like_dom_sf"/>
</dbReference>
<dbReference type="FunFam" id="3.30.200.20:FF:000727">
    <property type="entry name" value="Cysteine-rich RLK (RECEPTOR-like protein kinase) 23"/>
    <property type="match status" value="1"/>
</dbReference>
<evidence type="ECO:0000256" key="12">
    <source>
        <dbReference type="ARBA" id="ARBA00023136"/>
    </source>
</evidence>
<dbReference type="PROSITE" id="PS50011">
    <property type="entry name" value="PROTEIN_KINASE_DOM"/>
    <property type="match status" value="1"/>
</dbReference>
<feature type="region of interest" description="Disordered" evidence="18">
    <location>
        <begin position="676"/>
        <end position="704"/>
    </location>
</feature>
<evidence type="ECO:0000256" key="2">
    <source>
        <dbReference type="ARBA" id="ARBA00022527"/>
    </source>
</evidence>
<dbReference type="Pfam" id="PF07714">
    <property type="entry name" value="PK_Tyr_Ser-Thr"/>
    <property type="match status" value="1"/>
</dbReference>
<protein>
    <recommendedName>
        <fullName evidence="25">Cysteine-rich receptor-like protein kinase 10</fullName>
    </recommendedName>
</protein>
<sequence>MSCILKNEHKTDQTTMGMPSFKVSMFLLILSLLSFLSLNSEAAPEYRWHSCSNQTTFTRNSTYQSNLNRLLSSLSSNSTRESGFYNTTVGQTPGTTVYGLFFCRGDLTPIDCRECVSAATKLIVQEQYCPVEKVAVIWYGECVLRYSNESFFSTMGADLTFLLSNTQNITDPGRFTQLLGTSMNEIETKASNAPSGAMKFATTEAKFSDLQTLYSLVQCDPLLSGSDCNRCLRTLIGYLPSCCAGKQGGNVLNPSCFIRYEIYPFYKLQAVPSPSPTPVLLAPPPPPPPPKGKSRNTLLIIIAVVAPTVFSILLLCIGYYFLSRRAKKKYNAVPYENEHLICRQPLTHCRAYISIASGEITTDSLQYDLATIEAATNNFADDNKLGSGGFGEVFKGTLPNKQEIAVKRLSQNSRQGADEFKNEVLLVAKLQHRNLVRLLGYCLEGVEKLLLYEFVPNKSLDYFLFDPEKRSLLDWSSRYNIIVGVARGILYLHEDSRLRIIHRDLKASNILLDANLNPKISDFGMAKIFGVDETQGNTSKIVGTFGYMSPEYAMHGQFSMKSDVYSFGVLILEILSGKKISAFGQSDTAEDLLSYAWKHWSNGSYLDVLDSDMRDSCPRNEVIQCIHIGLLCVQENPADRPSITTIILMLNSDSVTLPSPQKPPFFLHSRTEQNMPTIEMRSDKSSSTNMPTIEVNSDKSSSTSVQWSVNEASITELYPR</sequence>
<reference evidence="23 24" key="1">
    <citation type="journal article" date="2016" name="G3 (Bethesda)">
        <title>First Draft Assembly and Annotation of the Genome of a California Endemic Oak Quercus lobata Nee (Fagaceae).</title>
        <authorList>
            <person name="Sork V.L."/>
            <person name="Fitz-Gibbon S.T."/>
            <person name="Puiu D."/>
            <person name="Crepeau M."/>
            <person name="Gugger P.F."/>
            <person name="Sherman R."/>
            <person name="Stevens K."/>
            <person name="Langley C.H."/>
            <person name="Pellegrini M."/>
            <person name="Salzberg S.L."/>
        </authorList>
    </citation>
    <scope>NUCLEOTIDE SEQUENCE [LARGE SCALE GENOMIC DNA]</scope>
    <source>
        <strain evidence="23 24">cv. SW786</strain>
    </source>
</reference>
<organism evidence="23 24">
    <name type="scientific">Quercus lobata</name>
    <name type="common">Valley oak</name>
    <dbReference type="NCBI Taxonomy" id="97700"/>
    <lineage>
        <taxon>Eukaryota</taxon>
        <taxon>Viridiplantae</taxon>
        <taxon>Streptophyta</taxon>
        <taxon>Embryophyta</taxon>
        <taxon>Tracheophyta</taxon>
        <taxon>Spermatophyta</taxon>
        <taxon>Magnoliopsida</taxon>
        <taxon>eudicotyledons</taxon>
        <taxon>Gunneridae</taxon>
        <taxon>Pentapetalae</taxon>
        <taxon>rosids</taxon>
        <taxon>fabids</taxon>
        <taxon>Fagales</taxon>
        <taxon>Fagaceae</taxon>
        <taxon>Quercus</taxon>
    </lineage>
</organism>
<dbReference type="GeneID" id="115992815"/>
<feature type="chain" id="PRO_5029609325" description="Cysteine-rich receptor-like protein kinase 10" evidence="20">
    <location>
        <begin position="43"/>
        <end position="720"/>
    </location>
</feature>
<evidence type="ECO:0000256" key="5">
    <source>
        <dbReference type="ARBA" id="ARBA00022692"/>
    </source>
</evidence>
<dbReference type="KEGG" id="qlo:115992815"/>
<keyword evidence="9" id="KW-0418">Kinase</keyword>
<dbReference type="PROSITE" id="PS00108">
    <property type="entry name" value="PROTEIN_KINASE_ST"/>
    <property type="match status" value="1"/>
</dbReference>
<evidence type="ECO:0000256" key="8">
    <source>
        <dbReference type="ARBA" id="ARBA00022741"/>
    </source>
</evidence>
<keyword evidence="4" id="KW-0808">Transferase</keyword>
<feature type="domain" description="Protein kinase" evidence="21">
    <location>
        <begin position="379"/>
        <end position="666"/>
    </location>
</feature>